<dbReference type="EC" id="5.4.99.5" evidence="2"/>
<dbReference type="GO" id="GO:0004664">
    <property type="term" value="F:prephenate dehydratase activity"/>
    <property type="evidence" value="ECO:0007669"/>
    <property type="project" value="UniProtKB-EC"/>
</dbReference>
<organism evidence="2 3">
    <name type="scientific">Acetobacterium woodii (strain ATCC 29683 / DSM 1030 / JCM 2381 / KCTC 1655 / WB1)</name>
    <dbReference type="NCBI Taxonomy" id="931626"/>
    <lineage>
        <taxon>Bacteria</taxon>
        <taxon>Bacillati</taxon>
        <taxon>Bacillota</taxon>
        <taxon>Clostridia</taxon>
        <taxon>Eubacteriales</taxon>
        <taxon>Eubacteriaceae</taxon>
        <taxon>Acetobacterium</taxon>
    </lineage>
</organism>
<dbReference type="Proteomes" id="UP000007177">
    <property type="component" value="Chromosome"/>
</dbReference>
<dbReference type="SMART" id="SM00830">
    <property type="entry name" value="CM_2"/>
    <property type="match status" value="1"/>
</dbReference>
<dbReference type="Gene3D" id="1.20.59.10">
    <property type="entry name" value="Chorismate mutase"/>
    <property type="match status" value="1"/>
</dbReference>
<name>H6LET1_ACEWD</name>
<dbReference type="STRING" id="931626.Awo_c26180"/>
<dbReference type="InterPro" id="IPR036263">
    <property type="entry name" value="Chorismate_II_sf"/>
</dbReference>
<keyword evidence="2" id="KW-0456">Lyase</keyword>
<reference evidence="3" key="1">
    <citation type="submission" date="2011-07" db="EMBL/GenBank/DDBJ databases">
        <title>Complete genome sequence of Acetobacterium woodii.</title>
        <authorList>
            <person name="Poehlein A."/>
            <person name="Schmidt S."/>
            <person name="Kaster A.-K."/>
            <person name="Goenrich M."/>
            <person name="Vollmers J."/>
            <person name="Thuermer A."/>
            <person name="Gottschalk G."/>
            <person name="Thauer R.K."/>
            <person name="Daniel R."/>
            <person name="Mueller V."/>
        </authorList>
    </citation>
    <scope>NUCLEOTIDE SEQUENCE [LARGE SCALE GENOMIC DNA]</scope>
    <source>
        <strain evidence="3">ATCC 29683 / DSM 1030 / JCM 2381 / KCTC 1655 / WB1</strain>
    </source>
</reference>
<dbReference type="AlphaFoldDB" id="H6LET1"/>
<evidence type="ECO:0000313" key="2">
    <source>
        <dbReference type="EMBL" id="AFA49374.1"/>
    </source>
</evidence>
<dbReference type="KEGG" id="awo:Awo_c26180"/>
<dbReference type="EMBL" id="CP002987">
    <property type="protein sequence ID" value="AFA49374.1"/>
    <property type="molecule type" value="Genomic_DNA"/>
</dbReference>
<dbReference type="InterPro" id="IPR036979">
    <property type="entry name" value="CM_dom_sf"/>
</dbReference>
<evidence type="ECO:0000313" key="3">
    <source>
        <dbReference type="Proteomes" id="UP000007177"/>
    </source>
</evidence>
<gene>
    <name evidence="2" type="primary">pheA2</name>
    <name evidence="2" type="ordered locus">Awo_c26180</name>
</gene>
<proteinExistence type="predicted"/>
<dbReference type="GO" id="GO:0046417">
    <property type="term" value="P:chorismate metabolic process"/>
    <property type="evidence" value="ECO:0007669"/>
    <property type="project" value="InterPro"/>
</dbReference>
<dbReference type="InterPro" id="IPR002701">
    <property type="entry name" value="CM_II_prokaryot"/>
</dbReference>
<dbReference type="HOGENOM" id="CLU_131518_3_3_9"/>
<dbReference type="PROSITE" id="PS51168">
    <property type="entry name" value="CHORISMATE_MUT_2"/>
    <property type="match status" value="1"/>
</dbReference>
<dbReference type="GO" id="GO:0004106">
    <property type="term" value="F:chorismate mutase activity"/>
    <property type="evidence" value="ECO:0007669"/>
    <property type="project" value="UniProtKB-EC"/>
</dbReference>
<keyword evidence="3" id="KW-1185">Reference proteome</keyword>
<dbReference type="eggNOG" id="COG1605">
    <property type="taxonomic scope" value="Bacteria"/>
</dbReference>
<feature type="domain" description="Chorismate mutase" evidence="1">
    <location>
        <begin position="1"/>
        <end position="71"/>
    </location>
</feature>
<keyword evidence="2" id="KW-0413">Isomerase</keyword>
<protein>
    <submittedName>
        <fullName evidence="2">Bifunctional chorismate mutase/ prephenate dehydratase PheA2</fullName>
        <ecNumber evidence="2">4.2.1.51</ecNumber>
        <ecNumber evidence="2">5.4.99.5</ecNumber>
    </submittedName>
</protein>
<accession>H6LET1</accession>
<sequence>MRILFEQRMACVKAVAEYKFNNHGDIFDQNREEKMLKKNLSKLEASEYAKAYEQFLQEILLVSKAYQKDWILSKESDERGN</sequence>
<dbReference type="SUPFAM" id="SSF48600">
    <property type="entry name" value="Chorismate mutase II"/>
    <property type="match status" value="1"/>
</dbReference>
<evidence type="ECO:0000259" key="1">
    <source>
        <dbReference type="PROSITE" id="PS51168"/>
    </source>
</evidence>
<dbReference type="Pfam" id="PF01817">
    <property type="entry name" value="CM_2"/>
    <property type="match status" value="1"/>
</dbReference>
<dbReference type="EC" id="4.2.1.51" evidence="2"/>
<reference evidence="2 3" key="2">
    <citation type="journal article" date="2012" name="PLoS ONE">
        <title>An ancient pathway combining carbon dioxide fixation with the generation and utilization of a sodium ion gradient for ATP synthesis.</title>
        <authorList>
            <person name="Poehlein A."/>
            <person name="Schmidt S."/>
            <person name="Kaster A.K."/>
            <person name="Goenrich M."/>
            <person name="Vollmers J."/>
            <person name="Thurmer A."/>
            <person name="Bertsch J."/>
            <person name="Schuchmann K."/>
            <person name="Voigt B."/>
            <person name="Hecker M."/>
            <person name="Daniel R."/>
            <person name="Thauer R.K."/>
            <person name="Gottschalk G."/>
            <person name="Muller V."/>
        </authorList>
    </citation>
    <scope>NUCLEOTIDE SEQUENCE [LARGE SCALE GENOMIC DNA]</scope>
    <source>
        <strain evidence="3">ATCC 29683 / DSM 1030 / JCM 2381 / KCTC 1655 / WB1</strain>
    </source>
</reference>